<organism evidence="1 2">
    <name type="scientific">Vitis vinifera</name>
    <name type="common">Grape</name>
    <dbReference type="NCBI Taxonomy" id="29760"/>
    <lineage>
        <taxon>Eukaryota</taxon>
        <taxon>Viridiplantae</taxon>
        <taxon>Streptophyta</taxon>
        <taxon>Embryophyta</taxon>
        <taxon>Tracheophyta</taxon>
        <taxon>Spermatophyta</taxon>
        <taxon>Magnoliopsida</taxon>
        <taxon>eudicotyledons</taxon>
        <taxon>Gunneridae</taxon>
        <taxon>Pentapetalae</taxon>
        <taxon>rosids</taxon>
        <taxon>Vitales</taxon>
        <taxon>Vitaceae</taxon>
        <taxon>Viteae</taxon>
        <taxon>Vitis</taxon>
    </lineage>
</organism>
<proteinExistence type="predicted"/>
<name>A0A438KAS0_VITVI</name>
<comment type="caution">
    <text evidence="1">The sequence shown here is derived from an EMBL/GenBank/DDBJ whole genome shotgun (WGS) entry which is preliminary data.</text>
</comment>
<evidence type="ECO:0000313" key="1">
    <source>
        <dbReference type="EMBL" id="RVX18283.1"/>
    </source>
</evidence>
<protein>
    <submittedName>
        <fullName evidence="1">Uncharacterized protein</fullName>
    </submittedName>
</protein>
<sequence length="118" mass="13023">MGAVSQASKTLGEFCPDSTGRQLLPWEILYCRSKLAQSLSTYNFGGTRFITLQCHLGAHMAALHESHPLYVSSNGKLPYQGWANRPIRQPVSRSQCYQIAREAGTSQEDNPSLSPPRA</sequence>
<gene>
    <name evidence="1" type="ORF">CK203_006648</name>
</gene>
<dbReference type="AlphaFoldDB" id="A0A438KAS0"/>
<accession>A0A438KAS0</accession>
<dbReference type="Proteomes" id="UP000288805">
    <property type="component" value="Unassembled WGS sequence"/>
</dbReference>
<reference evidence="1 2" key="1">
    <citation type="journal article" date="2018" name="PLoS Genet.">
        <title>Population sequencing reveals clonal diversity and ancestral inbreeding in the grapevine cultivar Chardonnay.</title>
        <authorList>
            <person name="Roach M.J."/>
            <person name="Johnson D.L."/>
            <person name="Bohlmann J."/>
            <person name="van Vuuren H.J."/>
            <person name="Jones S.J."/>
            <person name="Pretorius I.S."/>
            <person name="Schmidt S.A."/>
            <person name="Borneman A.R."/>
        </authorList>
    </citation>
    <scope>NUCLEOTIDE SEQUENCE [LARGE SCALE GENOMIC DNA]</scope>
    <source>
        <strain evidence="2">cv. Chardonnay</strain>
        <tissue evidence="1">Leaf</tissue>
    </source>
</reference>
<dbReference type="EMBL" id="QGNW01000011">
    <property type="protein sequence ID" value="RVX18283.1"/>
    <property type="molecule type" value="Genomic_DNA"/>
</dbReference>
<evidence type="ECO:0000313" key="2">
    <source>
        <dbReference type="Proteomes" id="UP000288805"/>
    </source>
</evidence>